<feature type="domain" description="DUF4032" evidence="1">
    <location>
        <begin position="231"/>
        <end position="397"/>
    </location>
</feature>
<proteinExistence type="predicted"/>
<organism evidence="2 3">
    <name type="scientific">Streptomyces aureus</name>
    <dbReference type="NCBI Taxonomy" id="193461"/>
    <lineage>
        <taxon>Bacteria</taxon>
        <taxon>Bacillati</taxon>
        <taxon>Actinomycetota</taxon>
        <taxon>Actinomycetes</taxon>
        <taxon>Kitasatosporales</taxon>
        <taxon>Streptomycetaceae</taxon>
        <taxon>Streptomyces</taxon>
    </lineage>
</organism>
<comment type="caution">
    <text evidence="2">The sequence shown here is derived from an EMBL/GenBank/DDBJ whole genome shotgun (WGS) entry which is preliminary data.</text>
</comment>
<evidence type="ECO:0000259" key="1">
    <source>
        <dbReference type="Pfam" id="PF13224"/>
    </source>
</evidence>
<name>A0ABV4SA06_9ACTN</name>
<dbReference type="Proteomes" id="UP001571476">
    <property type="component" value="Unassembled WGS sequence"/>
</dbReference>
<dbReference type="RefSeq" id="WP_327579569.1">
    <property type="nucleotide sequence ID" value="NZ_JBGOSP010000001.1"/>
</dbReference>
<sequence>MTLQISATNPEHPALLLELPWHVPLEEWPEKYLVPLPRGISRHVVRYARAGSEVVAVKELAERPAVREYELLRTLDRLAIPAVDPLAVVTGRTDADGSPLEPVLITRHLGGSLPYRSMFETTMRPGTVHRLMDALAVLLVRLHLAGFAWGDCSLSNTLFRRDAGAYAAYLVDAETGELHPRLSDGQRAYDIELARVNISGEMLDLEASGALHPSIDPIAFGTEIGERYDALWTELTRTSVYPAGKHHYMERRIRRLNDLGFDVAEMQISHADQGDTVTFVPKVVDAGHHQRQLLRLTGMDAEENQARRLLNDLESWMATQDDYAPGDPLGARAEVLAHRWVRDVFRPTVRAVRDHVPERTDAAELYHELLEHRWYLSERAQHDIGLDAAVEDYVKNIAGRSRP</sequence>
<evidence type="ECO:0000313" key="2">
    <source>
        <dbReference type="EMBL" id="MFA3834767.1"/>
    </source>
</evidence>
<keyword evidence="3" id="KW-1185">Reference proteome</keyword>
<dbReference type="Pfam" id="PF13224">
    <property type="entry name" value="DUF4032"/>
    <property type="match status" value="1"/>
</dbReference>
<gene>
    <name evidence="2" type="ORF">ACEG43_00990</name>
</gene>
<dbReference type="SUPFAM" id="SSF56112">
    <property type="entry name" value="Protein kinase-like (PK-like)"/>
    <property type="match status" value="1"/>
</dbReference>
<dbReference type="InterPro" id="IPR011009">
    <property type="entry name" value="Kinase-like_dom_sf"/>
</dbReference>
<reference evidence="2 3" key="1">
    <citation type="submission" date="2024-08" db="EMBL/GenBank/DDBJ databases">
        <title>Genome sequence of Streptomyces aureus CACIA-1.46HGO.</title>
        <authorList>
            <person name="Evangelista-Martinez Z."/>
        </authorList>
    </citation>
    <scope>NUCLEOTIDE SEQUENCE [LARGE SCALE GENOMIC DNA]</scope>
    <source>
        <strain evidence="2 3">CACIA-1.46HGO</strain>
    </source>
</reference>
<protein>
    <submittedName>
        <fullName evidence="2">DUF4032 domain-containing protein</fullName>
    </submittedName>
</protein>
<accession>A0ABV4SA06</accession>
<dbReference type="Pfam" id="PF06293">
    <property type="entry name" value="Kdo"/>
    <property type="match status" value="1"/>
</dbReference>
<evidence type="ECO:0000313" key="3">
    <source>
        <dbReference type="Proteomes" id="UP001571476"/>
    </source>
</evidence>
<dbReference type="EMBL" id="JBGOSP010000001">
    <property type="protein sequence ID" value="MFA3834767.1"/>
    <property type="molecule type" value="Genomic_DNA"/>
</dbReference>
<dbReference type="InterPro" id="IPR025111">
    <property type="entry name" value="DUF4032"/>
</dbReference>